<evidence type="ECO:0000313" key="1">
    <source>
        <dbReference type="EMBL" id="TRY18342.1"/>
    </source>
</evidence>
<reference evidence="1 2" key="1">
    <citation type="submission" date="2019-07" db="EMBL/GenBank/DDBJ databases">
        <authorList>
            <person name="Zhou L.-Y."/>
        </authorList>
    </citation>
    <scope>NUCLEOTIDE SEQUENCE [LARGE SCALE GENOMIC DNA]</scope>
    <source>
        <strain evidence="1 2">YIM 101269</strain>
    </source>
</reference>
<organism evidence="1 2">
    <name type="scientific">Tessaracoccus rhinocerotis</name>
    <dbReference type="NCBI Taxonomy" id="1689449"/>
    <lineage>
        <taxon>Bacteria</taxon>
        <taxon>Bacillati</taxon>
        <taxon>Actinomycetota</taxon>
        <taxon>Actinomycetes</taxon>
        <taxon>Propionibacteriales</taxon>
        <taxon>Propionibacteriaceae</taxon>
        <taxon>Tessaracoccus</taxon>
    </lineage>
</organism>
<dbReference type="Gene3D" id="2.60.290.11">
    <property type="entry name" value="TM1070-like"/>
    <property type="match status" value="1"/>
</dbReference>
<dbReference type="InterPro" id="IPR036698">
    <property type="entry name" value="TM1070-like_sf"/>
</dbReference>
<dbReference type="EMBL" id="VKKG01000003">
    <property type="protein sequence ID" value="TRY18342.1"/>
    <property type="molecule type" value="Genomic_DNA"/>
</dbReference>
<proteinExistence type="predicted"/>
<accession>A0A553K0W2</accession>
<keyword evidence="2" id="KW-1185">Reference proteome</keyword>
<evidence type="ECO:0008006" key="3">
    <source>
        <dbReference type="Google" id="ProtNLM"/>
    </source>
</evidence>
<dbReference type="SUPFAM" id="SSF89232">
    <property type="entry name" value="Hypothetical protein TM1070"/>
    <property type="match status" value="1"/>
</dbReference>
<dbReference type="OrthoDB" id="512504at2"/>
<dbReference type="AlphaFoldDB" id="A0A553K0W2"/>
<dbReference type="Pfam" id="PF07100">
    <property type="entry name" value="ASRT"/>
    <property type="match status" value="1"/>
</dbReference>
<dbReference type="Proteomes" id="UP000317638">
    <property type="component" value="Unassembled WGS sequence"/>
</dbReference>
<name>A0A553K0W2_9ACTN</name>
<comment type="caution">
    <text evidence="1">The sequence shown here is derived from an EMBL/GenBank/DDBJ whole genome shotgun (WGS) entry which is preliminary data.</text>
</comment>
<evidence type="ECO:0000313" key="2">
    <source>
        <dbReference type="Proteomes" id="UP000317638"/>
    </source>
</evidence>
<dbReference type="InterPro" id="IPR009794">
    <property type="entry name" value="ASRT"/>
</dbReference>
<gene>
    <name evidence="1" type="ORF">FOJ82_09965</name>
</gene>
<sequence>MTGRKVWFFPDAELPPPGDGEIQGHESVIILNPNPQPAKVEITLYWTTGEPDRFTVEVEPEAVRCLRTNVLSDMGGHDIPLEVQYAIGLSSDVGVVAQYGRLDVRQPNMAFYSTPGYWE</sequence>
<protein>
    <recommendedName>
        <fullName evidence="3">Sensory rhodopsin transducer</fullName>
    </recommendedName>
</protein>
<dbReference type="RefSeq" id="WP_143938318.1">
    <property type="nucleotide sequence ID" value="NZ_VKKG01000003.1"/>
</dbReference>